<sequence length="60" mass="6653">MKLALIGVGQAGGKVVDEFLAYDALTDVRPLEDARAEVPNLEELRERVERLEEATDVEGR</sequence>
<proteinExistence type="predicted"/>
<dbReference type="RefSeq" id="WP_267663388.1">
    <property type="nucleotide sequence ID" value="NZ_JAODIX010000027.1"/>
</dbReference>
<dbReference type="AlphaFoldDB" id="A0ABD5YFH3"/>
<organism evidence="1 2">
    <name type="scientific">Halorubrum yunnanense</name>
    <dbReference type="NCBI Taxonomy" id="1526162"/>
    <lineage>
        <taxon>Archaea</taxon>
        <taxon>Methanobacteriati</taxon>
        <taxon>Methanobacteriota</taxon>
        <taxon>Stenosarchaea group</taxon>
        <taxon>Halobacteria</taxon>
        <taxon>Halobacteriales</taxon>
        <taxon>Haloferacaceae</taxon>
        <taxon>Halorubrum</taxon>
    </lineage>
</organism>
<evidence type="ECO:0008006" key="3">
    <source>
        <dbReference type="Google" id="ProtNLM"/>
    </source>
</evidence>
<reference evidence="1 2" key="1">
    <citation type="journal article" date="2019" name="Int. J. Syst. Evol. Microbiol.">
        <title>The Global Catalogue of Microorganisms (GCM) 10K type strain sequencing project: providing services to taxonomists for standard genome sequencing and annotation.</title>
        <authorList>
            <consortium name="The Broad Institute Genomics Platform"/>
            <consortium name="The Broad Institute Genome Sequencing Center for Infectious Disease"/>
            <person name="Wu L."/>
            <person name="Ma J."/>
        </authorList>
    </citation>
    <scope>NUCLEOTIDE SEQUENCE [LARGE SCALE GENOMIC DNA]</scope>
    <source>
        <strain evidence="1 2">Q85</strain>
    </source>
</reference>
<name>A0ABD5YFH3_9EURY</name>
<keyword evidence="2" id="KW-1185">Reference proteome</keyword>
<accession>A0ABD5YFH3</accession>
<dbReference type="InterPro" id="IPR036525">
    <property type="entry name" value="Tubulin/FtsZ_GTPase_sf"/>
</dbReference>
<protein>
    <recommendedName>
        <fullName evidence="3">Cell division protein</fullName>
    </recommendedName>
</protein>
<evidence type="ECO:0000313" key="2">
    <source>
        <dbReference type="Proteomes" id="UP001596390"/>
    </source>
</evidence>
<evidence type="ECO:0000313" key="1">
    <source>
        <dbReference type="EMBL" id="MFC7186430.1"/>
    </source>
</evidence>
<comment type="caution">
    <text evidence="1">The sequence shown here is derived from an EMBL/GenBank/DDBJ whole genome shotgun (WGS) entry which is preliminary data.</text>
</comment>
<dbReference type="Proteomes" id="UP001596390">
    <property type="component" value="Unassembled WGS sequence"/>
</dbReference>
<dbReference type="EMBL" id="JBHSZZ010000027">
    <property type="protein sequence ID" value="MFC7186430.1"/>
    <property type="molecule type" value="Genomic_DNA"/>
</dbReference>
<gene>
    <name evidence="1" type="ORF">ACFQMK_05890</name>
</gene>
<dbReference type="Gene3D" id="3.40.50.1440">
    <property type="entry name" value="Tubulin/FtsZ, GTPase domain"/>
    <property type="match status" value="1"/>
</dbReference>